<dbReference type="WormBase" id="SRAE_2000336700">
    <property type="protein sequence ID" value="SRP03283"/>
    <property type="gene ID" value="WBGene00263589"/>
</dbReference>
<protein>
    <submittedName>
        <fullName evidence="2 4">Uncharacterized protein</fullName>
    </submittedName>
</protein>
<evidence type="ECO:0000313" key="3">
    <source>
        <dbReference type="Proteomes" id="UP000035682"/>
    </source>
</evidence>
<evidence type="ECO:0000313" key="2">
    <source>
        <dbReference type="EMBL" id="CEF68712.1"/>
    </source>
</evidence>
<evidence type="ECO:0000313" key="4">
    <source>
        <dbReference type="WBParaSite" id="SRAE_2000336700.1"/>
    </source>
</evidence>
<name>A0A090LG49_STRRB</name>
<dbReference type="Proteomes" id="UP000035682">
    <property type="component" value="Unplaced"/>
</dbReference>
<organism evidence="2">
    <name type="scientific">Strongyloides ratti</name>
    <name type="common">Parasitic roundworm</name>
    <dbReference type="NCBI Taxonomy" id="34506"/>
    <lineage>
        <taxon>Eukaryota</taxon>
        <taxon>Metazoa</taxon>
        <taxon>Ecdysozoa</taxon>
        <taxon>Nematoda</taxon>
        <taxon>Chromadorea</taxon>
        <taxon>Rhabditida</taxon>
        <taxon>Tylenchina</taxon>
        <taxon>Panagrolaimomorpha</taxon>
        <taxon>Strongyloidoidea</taxon>
        <taxon>Strongyloididae</taxon>
        <taxon>Strongyloides</taxon>
    </lineage>
</organism>
<dbReference type="RefSeq" id="XP_024507912.1">
    <property type="nucleotide sequence ID" value="XM_024654552.1"/>
</dbReference>
<dbReference type="OrthoDB" id="5815147at2759"/>
<dbReference type="eggNOG" id="ENOG502SZ2I">
    <property type="taxonomic scope" value="Eukaryota"/>
</dbReference>
<sequence length="223" mass="25081">MSSTDILVEETRDHTDNIVILEEDLISNSGGLNEENNTLENIQDNPKEDGFDFVVDENELVPEEPLHEVVHDEEVEDDVEDGVVEGAVTVMNVNGEEGMPKDVIVSKVVKPTETQKTVNEEDEKVKRPADFPAYEEIRKAKDMENEDPRATYVRDPEVVKSGEPDEDDWARKHSKSGKKVNDLIARFNNGAVFHGEKDNNRSAYKSDYGVGKGQGHIRQSVFQ</sequence>
<feature type="compositionally biased region" description="Basic and acidic residues" evidence="1">
    <location>
        <begin position="145"/>
        <end position="163"/>
    </location>
</feature>
<keyword evidence="3" id="KW-1185">Reference proteome</keyword>
<feature type="region of interest" description="Disordered" evidence="1">
    <location>
        <begin position="145"/>
        <end position="178"/>
    </location>
</feature>
<dbReference type="GeneID" id="36381082"/>
<dbReference type="CTD" id="36381082"/>
<dbReference type="InterPro" id="IPR035539">
    <property type="entry name" value="DUF5387"/>
</dbReference>
<reference evidence="4" key="2">
    <citation type="submission" date="2020-12" db="UniProtKB">
        <authorList>
            <consortium name="WormBaseParasite"/>
        </authorList>
    </citation>
    <scope>IDENTIFICATION</scope>
</reference>
<reference evidence="2 3" key="1">
    <citation type="submission" date="2014-09" db="EMBL/GenBank/DDBJ databases">
        <authorList>
            <person name="Martin A.A."/>
        </authorList>
    </citation>
    <scope>NUCLEOTIDE SEQUENCE</scope>
    <source>
        <strain evidence="3">ED321</strain>
        <strain evidence="2">ED321 Heterogonic</strain>
    </source>
</reference>
<gene>
    <name evidence="2 4 5" type="ORF">SRAE_2000336700</name>
</gene>
<proteinExistence type="predicted"/>
<dbReference type="WBParaSite" id="SRAE_2000336700.1">
    <property type="protein sequence ID" value="SRAE_2000336700.1"/>
    <property type="gene ID" value="WBGene00263589"/>
</dbReference>
<dbReference type="AlphaFoldDB" id="A0A090LG49"/>
<evidence type="ECO:0000256" key="1">
    <source>
        <dbReference type="SAM" id="MobiDB-lite"/>
    </source>
</evidence>
<accession>A0A090LG49</accession>
<evidence type="ECO:0000313" key="5">
    <source>
        <dbReference type="WormBase" id="SRAE_2000336700"/>
    </source>
</evidence>
<dbReference type="Pfam" id="PF17361">
    <property type="entry name" value="DUF5387"/>
    <property type="match status" value="1"/>
</dbReference>
<feature type="region of interest" description="Disordered" evidence="1">
    <location>
        <begin position="194"/>
        <end position="223"/>
    </location>
</feature>
<dbReference type="EMBL" id="LN609529">
    <property type="protein sequence ID" value="CEF68712.1"/>
    <property type="molecule type" value="Genomic_DNA"/>
</dbReference>